<proteinExistence type="inferred from homology"/>
<feature type="region of interest" description="Disordered" evidence="12">
    <location>
        <begin position="194"/>
        <end position="215"/>
    </location>
</feature>
<protein>
    <recommendedName>
        <fullName evidence="4">DNA helicase</fullName>
        <ecNumber evidence="4">3.6.4.12</ecNumber>
    </recommendedName>
</protein>
<keyword evidence="9" id="KW-0067">ATP-binding</keyword>
<keyword evidence="8" id="KW-0347">Helicase</keyword>
<evidence type="ECO:0000256" key="9">
    <source>
        <dbReference type="ARBA" id="ARBA00022840"/>
    </source>
</evidence>
<dbReference type="InterPro" id="IPR047187">
    <property type="entry name" value="SF1_C_Upf1"/>
</dbReference>
<dbReference type="GO" id="GO:0005524">
    <property type="term" value="F:ATP binding"/>
    <property type="evidence" value="ECO:0007669"/>
    <property type="project" value="UniProtKB-KW"/>
</dbReference>
<dbReference type="Gene3D" id="2.40.30.270">
    <property type="match status" value="1"/>
</dbReference>
<evidence type="ECO:0000256" key="5">
    <source>
        <dbReference type="ARBA" id="ARBA00022490"/>
    </source>
</evidence>
<dbReference type="GO" id="GO:0005634">
    <property type="term" value="C:nucleus"/>
    <property type="evidence" value="ECO:0007669"/>
    <property type="project" value="UniProtKB-SubCell"/>
</dbReference>
<dbReference type="PANTHER" id="PTHR43788:SF8">
    <property type="entry name" value="DNA-BINDING PROTEIN SMUBP-2"/>
    <property type="match status" value="1"/>
</dbReference>
<dbReference type="FunFam" id="3.40.50.300:FF:000326">
    <property type="entry name" value="P-loop containing nucleoside triphosphate hydrolase"/>
    <property type="match status" value="1"/>
</dbReference>
<keyword evidence="5" id="KW-0963">Cytoplasm</keyword>
<keyword evidence="16" id="KW-1185">Reference proteome</keyword>
<dbReference type="CDD" id="cd18808">
    <property type="entry name" value="SF1_C_Upf1"/>
    <property type="match status" value="1"/>
</dbReference>
<dbReference type="InterPro" id="IPR048761">
    <property type="entry name" value="SMUBP-2_HCS1_1B"/>
</dbReference>
<keyword evidence="7" id="KW-0378">Hydrolase</keyword>
<comment type="catalytic activity">
    <reaction evidence="11">
        <text>ATP + H2O = ADP + phosphate + H(+)</text>
        <dbReference type="Rhea" id="RHEA:13065"/>
        <dbReference type="ChEBI" id="CHEBI:15377"/>
        <dbReference type="ChEBI" id="CHEBI:15378"/>
        <dbReference type="ChEBI" id="CHEBI:30616"/>
        <dbReference type="ChEBI" id="CHEBI:43474"/>
        <dbReference type="ChEBI" id="CHEBI:456216"/>
        <dbReference type="EC" id="3.6.4.12"/>
    </reaction>
    <physiologicalReaction direction="left-to-right" evidence="11">
        <dbReference type="Rhea" id="RHEA:13066"/>
    </physiologicalReaction>
</comment>
<keyword evidence="6" id="KW-0547">Nucleotide-binding</keyword>
<dbReference type="GO" id="GO:0003723">
    <property type="term" value="F:RNA binding"/>
    <property type="evidence" value="ECO:0007669"/>
    <property type="project" value="InterPro"/>
</dbReference>
<evidence type="ECO:0000256" key="11">
    <source>
        <dbReference type="ARBA" id="ARBA00048432"/>
    </source>
</evidence>
<dbReference type="GO" id="GO:0043139">
    <property type="term" value="F:5'-3' DNA helicase activity"/>
    <property type="evidence" value="ECO:0007669"/>
    <property type="project" value="TreeGrafter"/>
</dbReference>
<dbReference type="InterPro" id="IPR041679">
    <property type="entry name" value="DNA2/NAM7-like_C"/>
</dbReference>
<dbReference type="Pfam" id="PF13087">
    <property type="entry name" value="AAA_12"/>
    <property type="match status" value="1"/>
</dbReference>
<evidence type="ECO:0000256" key="2">
    <source>
        <dbReference type="ARBA" id="ARBA00004496"/>
    </source>
</evidence>
<dbReference type="Proteomes" id="UP000192596">
    <property type="component" value="Unassembled WGS sequence"/>
</dbReference>
<feature type="region of interest" description="Disordered" evidence="12">
    <location>
        <begin position="442"/>
        <end position="474"/>
    </location>
</feature>
<dbReference type="Gene3D" id="3.40.50.300">
    <property type="entry name" value="P-loop containing nucleotide triphosphate hydrolases"/>
    <property type="match status" value="2"/>
</dbReference>
<evidence type="ECO:0000256" key="3">
    <source>
        <dbReference type="ARBA" id="ARBA00007913"/>
    </source>
</evidence>
<dbReference type="STRING" id="1507870.A0A1V8TEX6"/>
<dbReference type="PANTHER" id="PTHR43788">
    <property type="entry name" value="DNA2/NAM7 HELICASE FAMILY MEMBER"/>
    <property type="match status" value="1"/>
</dbReference>
<keyword evidence="10" id="KW-0539">Nucleus</keyword>
<evidence type="ECO:0000313" key="16">
    <source>
        <dbReference type="Proteomes" id="UP000192596"/>
    </source>
</evidence>
<dbReference type="InterPro" id="IPR003593">
    <property type="entry name" value="AAA+_ATPase"/>
</dbReference>
<gene>
    <name evidence="15" type="ORF">B0A48_04284</name>
</gene>
<dbReference type="InterPro" id="IPR041677">
    <property type="entry name" value="DNA2/NAM7_AAA_11"/>
</dbReference>
<dbReference type="SMART" id="SM00487">
    <property type="entry name" value="DEXDc"/>
    <property type="match status" value="1"/>
</dbReference>
<dbReference type="SMART" id="SM00382">
    <property type="entry name" value="AAA"/>
    <property type="match status" value="1"/>
</dbReference>
<evidence type="ECO:0000256" key="10">
    <source>
        <dbReference type="ARBA" id="ARBA00023242"/>
    </source>
</evidence>
<name>A0A1V8TEX6_9PEZI</name>
<dbReference type="GO" id="GO:0005694">
    <property type="term" value="C:chromosome"/>
    <property type="evidence" value="ECO:0007669"/>
    <property type="project" value="UniProtKB-ARBA"/>
</dbReference>
<dbReference type="EMBL" id="NAJO01000009">
    <property type="protein sequence ID" value="OQO09929.1"/>
    <property type="molecule type" value="Genomic_DNA"/>
</dbReference>
<dbReference type="AlphaFoldDB" id="A0A1V8TEX6"/>
<evidence type="ECO:0000259" key="14">
    <source>
        <dbReference type="SMART" id="SM00487"/>
    </source>
</evidence>
<dbReference type="OrthoDB" id="6513042at2759"/>
<comment type="similarity">
    <text evidence="3">Belongs to the DNA2/NAM7 helicase family.</text>
</comment>
<dbReference type="InterPro" id="IPR027417">
    <property type="entry name" value="P-loop_NTPase"/>
</dbReference>
<dbReference type="Pfam" id="PF13086">
    <property type="entry name" value="AAA_11"/>
    <property type="match status" value="1"/>
</dbReference>
<evidence type="ECO:0000256" key="4">
    <source>
        <dbReference type="ARBA" id="ARBA00012551"/>
    </source>
</evidence>
<feature type="domain" description="AAA+ ATPase" evidence="13">
    <location>
        <begin position="232"/>
        <end position="458"/>
    </location>
</feature>
<dbReference type="FunCoup" id="A0A1V8TEX6">
    <property type="interactions" value="1033"/>
</dbReference>
<evidence type="ECO:0000256" key="8">
    <source>
        <dbReference type="ARBA" id="ARBA00022806"/>
    </source>
</evidence>
<dbReference type="InterPro" id="IPR014001">
    <property type="entry name" value="Helicase_ATP-bd"/>
</dbReference>
<dbReference type="GO" id="GO:0016787">
    <property type="term" value="F:hydrolase activity"/>
    <property type="evidence" value="ECO:0007669"/>
    <property type="project" value="UniProtKB-KW"/>
</dbReference>
<dbReference type="EC" id="3.6.4.12" evidence="4"/>
<evidence type="ECO:0000256" key="12">
    <source>
        <dbReference type="SAM" id="MobiDB-lite"/>
    </source>
</evidence>
<comment type="subcellular location">
    <subcellularLocation>
        <location evidence="2">Cytoplasm</location>
    </subcellularLocation>
    <subcellularLocation>
        <location evidence="1">Nucleus</location>
    </subcellularLocation>
</comment>
<evidence type="ECO:0000256" key="1">
    <source>
        <dbReference type="ARBA" id="ARBA00004123"/>
    </source>
</evidence>
<evidence type="ECO:0000256" key="7">
    <source>
        <dbReference type="ARBA" id="ARBA00022801"/>
    </source>
</evidence>
<organism evidence="15 16">
    <name type="scientific">Cryoendolithus antarcticus</name>
    <dbReference type="NCBI Taxonomy" id="1507870"/>
    <lineage>
        <taxon>Eukaryota</taxon>
        <taxon>Fungi</taxon>
        <taxon>Dikarya</taxon>
        <taxon>Ascomycota</taxon>
        <taxon>Pezizomycotina</taxon>
        <taxon>Dothideomycetes</taxon>
        <taxon>Dothideomycetidae</taxon>
        <taxon>Cladosporiales</taxon>
        <taxon>Cladosporiaceae</taxon>
        <taxon>Cryoendolithus</taxon>
    </lineage>
</organism>
<evidence type="ECO:0000256" key="6">
    <source>
        <dbReference type="ARBA" id="ARBA00022741"/>
    </source>
</evidence>
<dbReference type="InterPro" id="IPR050534">
    <property type="entry name" value="Coronavir_polyprotein_1ab"/>
</dbReference>
<evidence type="ECO:0000313" key="15">
    <source>
        <dbReference type="EMBL" id="OQO09929.1"/>
    </source>
</evidence>
<comment type="caution">
    <text evidence="15">The sequence shown here is derived from an EMBL/GenBank/DDBJ whole genome shotgun (WGS) entry which is preliminary data.</text>
</comment>
<evidence type="ECO:0000259" key="13">
    <source>
        <dbReference type="SMART" id="SM00382"/>
    </source>
</evidence>
<accession>A0A1V8TEX6</accession>
<feature type="domain" description="Helicase ATP-binding" evidence="14">
    <location>
        <begin position="214"/>
        <end position="522"/>
    </location>
</feature>
<dbReference type="SUPFAM" id="SSF52540">
    <property type="entry name" value="P-loop containing nucleoside triphosphate hydrolases"/>
    <property type="match status" value="1"/>
</dbReference>
<dbReference type="GO" id="GO:0005737">
    <property type="term" value="C:cytoplasm"/>
    <property type="evidence" value="ECO:0007669"/>
    <property type="project" value="UniProtKB-SubCell"/>
</dbReference>
<dbReference type="InParanoid" id="A0A1V8TEX6"/>
<dbReference type="Pfam" id="PF21138">
    <property type="entry name" value="SMUBP-2_HCS1_1B"/>
    <property type="match status" value="1"/>
</dbReference>
<reference evidence="16" key="1">
    <citation type="submission" date="2017-03" db="EMBL/GenBank/DDBJ databases">
        <title>Genomes of endolithic fungi from Antarctica.</title>
        <authorList>
            <person name="Coleine C."/>
            <person name="Masonjones S."/>
            <person name="Stajich J.E."/>
        </authorList>
    </citation>
    <scope>NUCLEOTIDE SEQUENCE [LARGE SCALE GENOMIC DNA]</scope>
    <source>
        <strain evidence="16">CCFEE 5527</strain>
    </source>
</reference>
<sequence length="741" mass="79753">MPPTPLDPTLFASHQLTLLTHEHESSLAQTTTLTSTLSPKVLQTRGLALLNLTLLNTRTGLGGKTVLELGPDPALTAKDAEGEAGGLGEHGIRVGDLCGVASQLKGGERKAEKKEAEGKGVRGVVTRVRRGEVWVALDAERDGQDERVPGEGGERVWLLKLDNSAPHNRLTHTMTLLSSLPSSQRTPLIDVLLGSSSASPVPPPPPIDSSPSPLLEPLNPSQRQAVHHALSSREISIIHGPPGTGKTQTLIVLIQLLLQQNQRILVCGPSNISVDNLVERLGSALKEDNKKVLMIRLGHPARLLPGVLNYSLEVLSRSSDAADILSDVRSELDTKTKSLSKTRSGRERRAVYAELKILRKEFREREKRVVGDLVKEARVVFSTLHGAGGSALAHEAFDVLVIDEAAQALEAQCWVPVLIVGKTKGGVGRMVLAGDDKQLGPTIMSTGSGKKDGLKKGTGSKENGAAKNAEAPTANGATEELKSLNVTDNKGTKLPSLETPLFTRLLALHGPGIKTLLNIQYRMHATISAFPSAALYNDKLQPDPSVAAHLLTDLPYEITETEDTIAPLVFFDTQGGDFLESREDDEPSPTAKGKTRGILAESKLNPNEAALVAAHIARLVHAGVKEEDIGVVTPYNAQLGVLARLLKERFPEVELGSVDGFQGREKEAIVLSLVRSNPEGQVGFLGEERRLNVAMTRPKRQLCVVGDSETVSRGSKFLKAWMEFLEENADLRYPDLATLDE</sequence>